<evidence type="ECO:0000256" key="3">
    <source>
        <dbReference type="ARBA" id="ARBA00038177"/>
    </source>
</evidence>
<dbReference type="InterPro" id="IPR001433">
    <property type="entry name" value="OxRdtase_FAD/NAD-bd"/>
</dbReference>
<dbReference type="OrthoDB" id="9806195at2"/>
<protein>
    <submittedName>
        <fullName evidence="5">Oxidoreductase</fullName>
    </submittedName>
</protein>
<dbReference type="SUPFAM" id="SSF63380">
    <property type="entry name" value="Riboflavin synthase domain-like"/>
    <property type="match status" value="1"/>
</dbReference>
<dbReference type="PRINTS" id="PR00410">
    <property type="entry name" value="PHEHYDRXLASE"/>
</dbReference>
<keyword evidence="6" id="KW-1185">Reference proteome</keyword>
<dbReference type="PANTHER" id="PTHR47354">
    <property type="entry name" value="NADH OXIDOREDUCTASE HCR"/>
    <property type="match status" value="1"/>
</dbReference>
<proteinExistence type="inferred from homology"/>
<dbReference type="KEGG" id="thig:FE785_00540"/>
<dbReference type="Proteomes" id="UP000304864">
    <property type="component" value="Chromosome"/>
</dbReference>
<dbReference type="GO" id="GO:0008218">
    <property type="term" value="P:bioluminescence"/>
    <property type="evidence" value="ECO:0007669"/>
    <property type="project" value="UniProtKB-KW"/>
</dbReference>
<accession>A0A4P9K433</accession>
<feature type="domain" description="FAD-binding FR-type" evidence="4">
    <location>
        <begin position="8"/>
        <end position="105"/>
    </location>
</feature>
<gene>
    <name evidence="5" type="ORF">FE785_00540</name>
</gene>
<name>A0A4P9K433_9GAMM</name>
<dbReference type="Pfam" id="PF00970">
    <property type="entry name" value="FAD_binding_6"/>
    <property type="match status" value="1"/>
</dbReference>
<dbReference type="InterPro" id="IPR017938">
    <property type="entry name" value="Riboflavin_synthase-like_b-brl"/>
</dbReference>
<dbReference type="InterPro" id="IPR039261">
    <property type="entry name" value="FNR_nucleotide-bd"/>
</dbReference>
<comment type="similarity">
    <text evidence="3">Belongs to the Fre/LuxG FAD/NAD(P) flavoprotein oxidoreductase family.</text>
</comment>
<sequence length="231" mass="26398">MSEHDLQDELHVMKVVHFDAFNDHIRQLLMKAEHPLSYESGDYVMLGMNSGDLKPFSIANAPREDGLIECHIRIIDDNPWMTEFAKTQVGDTLVVQGPKKQMRLQAGHEPIIFVAGGTGFAPLYAILIESLRQKLEVPISFYWGARCVEDLYMHDTMIELAQRHGHIEYIPVLSEQFDNWTGEKGLVHQTVLKHHPSLKHHRVYLCGSWPMIQTVKEDFIAANLAADNLIF</sequence>
<dbReference type="InterPro" id="IPR008333">
    <property type="entry name" value="Cbr1-like_FAD-bd_dom"/>
</dbReference>
<dbReference type="GO" id="GO:0016491">
    <property type="term" value="F:oxidoreductase activity"/>
    <property type="evidence" value="ECO:0007669"/>
    <property type="project" value="UniProtKB-KW"/>
</dbReference>
<dbReference type="RefSeq" id="WP_138563366.1">
    <property type="nucleotide sequence ID" value="NZ_CP040602.1"/>
</dbReference>
<dbReference type="PANTHER" id="PTHR47354:SF7">
    <property type="entry name" value="NAD(P)H-FLAVIN REDUCTASE"/>
    <property type="match status" value="1"/>
</dbReference>
<evidence type="ECO:0000256" key="2">
    <source>
        <dbReference type="ARBA" id="ARBA00023223"/>
    </source>
</evidence>
<dbReference type="Gene3D" id="2.40.30.10">
    <property type="entry name" value="Translation factors"/>
    <property type="match status" value="1"/>
</dbReference>
<dbReference type="InterPro" id="IPR050415">
    <property type="entry name" value="MRET"/>
</dbReference>
<evidence type="ECO:0000256" key="1">
    <source>
        <dbReference type="ARBA" id="ARBA00023002"/>
    </source>
</evidence>
<evidence type="ECO:0000313" key="5">
    <source>
        <dbReference type="EMBL" id="QCU89220.1"/>
    </source>
</evidence>
<dbReference type="SUPFAM" id="SSF52343">
    <property type="entry name" value="Ferredoxin reductase-like, C-terminal NADP-linked domain"/>
    <property type="match status" value="1"/>
</dbReference>
<dbReference type="AlphaFoldDB" id="A0A4P9K433"/>
<dbReference type="Gene3D" id="3.40.50.80">
    <property type="entry name" value="Nucleotide-binding domain of ferredoxin-NADP reductase (FNR) module"/>
    <property type="match status" value="1"/>
</dbReference>
<dbReference type="PROSITE" id="PS51384">
    <property type="entry name" value="FAD_FR"/>
    <property type="match status" value="1"/>
</dbReference>
<dbReference type="EMBL" id="CP040602">
    <property type="protein sequence ID" value="QCU89220.1"/>
    <property type="molecule type" value="Genomic_DNA"/>
</dbReference>
<organism evidence="5 6">
    <name type="scientific">Thiomicrorhabdus sediminis</name>
    <dbReference type="NCBI Taxonomy" id="2580412"/>
    <lineage>
        <taxon>Bacteria</taxon>
        <taxon>Pseudomonadati</taxon>
        <taxon>Pseudomonadota</taxon>
        <taxon>Gammaproteobacteria</taxon>
        <taxon>Thiotrichales</taxon>
        <taxon>Piscirickettsiaceae</taxon>
        <taxon>Thiomicrorhabdus</taxon>
    </lineage>
</organism>
<evidence type="ECO:0000313" key="6">
    <source>
        <dbReference type="Proteomes" id="UP000304864"/>
    </source>
</evidence>
<keyword evidence="2" id="KW-0455">Luminescence</keyword>
<evidence type="ECO:0000259" key="4">
    <source>
        <dbReference type="PROSITE" id="PS51384"/>
    </source>
</evidence>
<keyword evidence="1" id="KW-0560">Oxidoreductase</keyword>
<dbReference type="Pfam" id="PF00175">
    <property type="entry name" value="NAD_binding_1"/>
    <property type="match status" value="1"/>
</dbReference>
<reference evidence="5 6" key="1">
    <citation type="submission" date="2019-05" db="EMBL/GenBank/DDBJ databases">
        <title>Thiomicrorhabdus sediminis sp. nov, a novel sulfur-oxidizing bacterium isolated from coastal sediment.</title>
        <authorList>
            <person name="Liu X."/>
        </authorList>
    </citation>
    <scope>NUCLEOTIDE SEQUENCE [LARGE SCALE GENOMIC DNA]</scope>
    <source>
        <strain evidence="5 6">G1</strain>
    </source>
</reference>
<dbReference type="InterPro" id="IPR017927">
    <property type="entry name" value="FAD-bd_FR_type"/>
</dbReference>